<accession>A0ABU8C5H2</accession>
<evidence type="ECO:0000313" key="1">
    <source>
        <dbReference type="EMBL" id="MEH8017146.1"/>
    </source>
</evidence>
<name>A0ABU8C5H2_9GAMM</name>
<gene>
    <name evidence="1" type="ORF">MN202_07880</name>
</gene>
<sequence>MSGLSKFIEELATNPKLQQEYATAPAQALQNYGLQKHEVEAVLSGDKAQVEKLTGKAVSPVTFMFPAK</sequence>
<comment type="caution">
    <text evidence="1">The sequence shown here is derived from an EMBL/GenBank/DDBJ whole genome shotgun (WGS) entry which is preliminary data.</text>
</comment>
<protein>
    <recommendedName>
        <fullName evidence="3">Aromatic-ring-opening dioxygenase LigAB, LigA subunit</fullName>
    </recommendedName>
</protein>
<evidence type="ECO:0000313" key="2">
    <source>
        <dbReference type="Proteomes" id="UP001375382"/>
    </source>
</evidence>
<proteinExistence type="predicted"/>
<dbReference type="RefSeq" id="WP_335735554.1">
    <property type="nucleotide sequence ID" value="NZ_JALAAR010000005.1"/>
</dbReference>
<keyword evidence="2" id="KW-1185">Reference proteome</keyword>
<dbReference type="Proteomes" id="UP001375382">
    <property type="component" value="Unassembled WGS sequence"/>
</dbReference>
<evidence type="ECO:0008006" key="3">
    <source>
        <dbReference type="Google" id="ProtNLM"/>
    </source>
</evidence>
<reference evidence="1 2" key="1">
    <citation type="journal article" date="2023" name="Ecotoxicol. Environ. Saf.">
        <title>Mercury remediation potential of mercury-resistant strain Rheinheimera metallidurans sp. nov. isolated from a municipal waste dumping site.</title>
        <authorList>
            <person name="Yadav V."/>
            <person name="Manjhi A."/>
            <person name="Vadakedath N."/>
        </authorList>
    </citation>
    <scope>NUCLEOTIDE SEQUENCE [LARGE SCALE GENOMIC DNA]</scope>
    <source>
        <strain evidence="1 2">E-49</strain>
    </source>
</reference>
<organism evidence="1 2">
    <name type="scientific">Rheinheimera muenzenbergensis</name>
    <dbReference type="NCBI Taxonomy" id="1193628"/>
    <lineage>
        <taxon>Bacteria</taxon>
        <taxon>Pseudomonadati</taxon>
        <taxon>Pseudomonadota</taxon>
        <taxon>Gammaproteobacteria</taxon>
        <taxon>Chromatiales</taxon>
        <taxon>Chromatiaceae</taxon>
        <taxon>Rheinheimera</taxon>
    </lineage>
</organism>
<dbReference type="EMBL" id="JALAAR010000005">
    <property type="protein sequence ID" value="MEH8017146.1"/>
    <property type="molecule type" value="Genomic_DNA"/>
</dbReference>